<comment type="caution">
    <text evidence="8">The sequence shown here is derived from an EMBL/GenBank/DDBJ whole genome shotgun (WGS) entry which is preliminary data.</text>
</comment>
<dbReference type="STRING" id="205917.A0A4Y9XYW7"/>
<dbReference type="GO" id="GO:0004497">
    <property type="term" value="F:monooxygenase activity"/>
    <property type="evidence" value="ECO:0007669"/>
    <property type="project" value="UniProtKB-KW"/>
</dbReference>
<keyword evidence="5" id="KW-0560">Oxidoreductase</keyword>
<evidence type="ECO:0000256" key="7">
    <source>
        <dbReference type="ARBA" id="ARBA00023033"/>
    </source>
</evidence>
<comment type="cofactor">
    <cofactor evidence="1">
        <name>heme</name>
        <dbReference type="ChEBI" id="CHEBI:30413"/>
    </cofactor>
</comment>
<comment type="similarity">
    <text evidence="2">Belongs to the cytochrome P450 family.</text>
</comment>
<evidence type="ECO:0000256" key="5">
    <source>
        <dbReference type="ARBA" id="ARBA00023002"/>
    </source>
</evidence>
<evidence type="ECO:0000256" key="3">
    <source>
        <dbReference type="ARBA" id="ARBA00022617"/>
    </source>
</evidence>
<dbReference type="InterPro" id="IPR036396">
    <property type="entry name" value="Cyt_P450_sf"/>
</dbReference>
<evidence type="ECO:0008006" key="10">
    <source>
        <dbReference type="Google" id="ProtNLM"/>
    </source>
</evidence>
<dbReference type="PANTHER" id="PTHR24292">
    <property type="entry name" value="CYTOCHROME P450"/>
    <property type="match status" value="1"/>
</dbReference>
<dbReference type="GO" id="GO:0020037">
    <property type="term" value="F:heme binding"/>
    <property type="evidence" value="ECO:0007669"/>
    <property type="project" value="InterPro"/>
</dbReference>
<dbReference type="SUPFAM" id="SSF48264">
    <property type="entry name" value="Cytochrome P450"/>
    <property type="match status" value="1"/>
</dbReference>
<sequence length="186" mass="20216">MDTTSSALSHILYLLAENQDVQDKLRDELIKAQEACDALDYEGLHNLPYMDAVCRETLRLYPPIPFVTRTTRADVVLPWLGTPLTATDGSKVTEIPIVPAPLARFGQPATVTATFNFQTPTSMGHSGLQLELAQSRYVPGARRQAIGDLNPSSHHAYSVTAAAQPRAHVQLATHRSAAMSTHDSGI</sequence>
<keyword evidence="6" id="KW-0408">Iron</keyword>
<evidence type="ECO:0000313" key="8">
    <source>
        <dbReference type="EMBL" id="TFY54878.1"/>
    </source>
</evidence>
<dbReference type="EMBL" id="SEOQ01000977">
    <property type="protein sequence ID" value="TFY54878.1"/>
    <property type="molecule type" value="Genomic_DNA"/>
</dbReference>
<organism evidence="8 9">
    <name type="scientific">Dentipellis fragilis</name>
    <dbReference type="NCBI Taxonomy" id="205917"/>
    <lineage>
        <taxon>Eukaryota</taxon>
        <taxon>Fungi</taxon>
        <taxon>Dikarya</taxon>
        <taxon>Basidiomycota</taxon>
        <taxon>Agaricomycotina</taxon>
        <taxon>Agaricomycetes</taxon>
        <taxon>Russulales</taxon>
        <taxon>Hericiaceae</taxon>
        <taxon>Dentipellis</taxon>
    </lineage>
</organism>
<evidence type="ECO:0000256" key="4">
    <source>
        <dbReference type="ARBA" id="ARBA00022723"/>
    </source>
</evidence>
<dbReference type="Pfam" id="PF00067">
    <property type="entry name" value="p450"/>
    <property type="match status" value="1"/>
</dbReference>
<accession>A0A4Y9XYW7</accession>
<keyword evidence="9" id="KW-1185">Reference proteome</keyword>
<evidence type="ECO:0000256" key="2">
    <source>
        <dbReference type="ARBA" id="ARBA00010617"/>
    </source>
</evidence>
<reference evidence="8 9" key="1">
    <citation type="submission" date="2019-02" db="EMBL/GenBank/DDBJ databases">
        <title>Genome sequencing of the rare red list fungi Dentipellis fragilis.</title>
        <authorList>
            <person name="Buettner E."/>
            <person name="Kellner H."/>
        </authorList>
    </citation>
    <scope>NUCLEOTIDE SEQUENCE [LARGE SCALE GENOMIC DNA]</scope>
    <source>
        <strain evidence="8 9">DSM 105465</strain>
    </source>
</reference>
<dbReference type="Proteomes" id="UP000298327">
    <property type="component" value="Unassembled WGS sequence"/>
</dbReference>
<keyword evidence="4" id="KW-0479">Metal-binding</keyword>
<dbReference type="InterPro" id="IPR001128">
    <property type="entry name" value="Cyt_P450"/>
</dbReference>
<proteinExistence type="inferred from homology"/>
<evidence type="ECO:0000313" key="9">
    <source>
        <dbReference type="Proteomes" id="UP000298327"/>
    </source>
</evidence>
<name>A0A4Y9XYW7_9AGAM</name>
<dbReference type="GO" id="GO:0016705">
    <property type="term" value="F:oxidoreductase activity, acting on paired donors, with incorporation or reduction of molecular oxygen"/>
    <property type="evidence" value="ECO:0007669"/>
    <property type="project" value="InterPro"/>
</dbReference>
<dbReference type="OrthoDB" id="2794356at2759"/>
<gene>
    <name evidence="8" type="ORF">EVG20_g9531</name>
</gene>
<evidence type="ECO:0000256" key="1">
    <source>
        <dbReference type="ARBA" id="ARBA00001971"/>
    </source>
</evidence>
<keyword evidence="7" id="KW-0503">Monooxygenase</keyword>
<keyword evidence="3" id="KW-0349">Heme</keyword>
<dbReference type="Gene3D" id="1.10.630.10">
    <property type="entry name" value="Cytochrome P450"/>
    <property type="match status" value="1"/>
</dbReference>
<evidence type="ECO:0000256" key="6">
    <source>
        <dbReference type="ARBA" id="ARBA00023004"/>
    </source>
</evidence>
<dbReference type="PANTHER" id="PTHR24292:SF54">
    <property type="entry name" value="CYP9F3-RELATED"/>
    <property type="match status" value="1"/>
</dbReference>
<dbReference type="InterPro" id="IPR050476">
    <property type="entry name" value="Insect_CytP450_Detox"/>
</dbReference>
<dbReference type="GO" id="GO:0005506">
    <property type="term" value="F:iron ion binding"/>
    <property type="evidence" value="ECO:0007669"/>
    <property type="project" value="InterPro"/>
</dbReference>
<protein>
    <recommendedName>
        <fullName evidence="10">Cytochrome P450</fullName>
    </recommendedName>
</protein>
<dbReference type="AlphaFoldDB" id="A0A4Y9XYW7"/>